<keyword evidence="1" id="KW-0732">Signal</keyword>
<dbReference type="InterPro" id="IPR003609">
    <property type="entry name" value="Pan_app"/>
</dbReference>
<feature type="domain" description="Apple" evidence="2">
    <location>
        <begin position="304"/>
        <end position="389"/>
    </location>
</feature>
<keyword evidence="4" id="KW-1185">Reference proteome</keyword>
<sequence length="402" mass="41576">MVRLTPLASLALVLGLLAVIAPSSQSQSGLVARKNGSKVVTISQSACSTIKGSGNAVKPLPTKSSATTVHDIIKVIYRTTLTTSVTPAPSTVISTATSTVTTTTTDPAITDTLTVSETPTTRVTETATVTSTATADGGTVTTTTTSTNTIPALAGFTPLASQISAAGQTPAYRRSLATSAPGVGSLLARKQQKQDAGFCDKKGKALQPKSVKCRKRVEIVTYTQSTVTAKKQKTVTVPAQTATSTTSVQTTTTETSALPQVSVTTTTTLPVVTQTVTTTTTATTTTTTTATATASATATDYEACRANNFVDKINGRYVSGGDGSYFQTITSKASKEDCCASCATDANCEFFAFWQNGSGDCYTFTPFAGDTCPAQYTLRTEQSRSRENSYAVGNGACGTWSV</sequence>
<dbReference type="RefSeq" id="XP_025366874.1">
    <property type="nucleotide sequence ID" value="XM_025514776.1"/>
</dbReference>
<protein>
    <recommendedName>
        <fullName evidence="2">Apple domain-containing protein</fullName>
    </recommendedName>
</protein>
<dbReference type="STRING" id="1522189.A0A316VR68"/>
<name>A0A316VR68_9BASI</name>
<evidence type="ECO:0000256" key="1">
    <source>
        <dbReference type="SAM" id="SignalP"/>
    </source>
</evidence>
<dbReference type="AlphaFoldDB" id="A0A316VR68"/>
<dbReference type="Proteomes" id="UP000245783">
    <property type="component" value="Unassembled WGS sequence"/>
</dbReference>
<evidence type="ECO:0000313" key="3">
    <source>
        <dbReference type="EMBL" id="PWN39714.1"/>
    </source>
</evidence>
<feature type="chain" id="PRO_5016353383" description="Apple domain-containing protein" evidence="1">
    <location>
        <begin position="27"/>
        <end position="402"/>
    </location>
</feature>
<dbReference type="InParanoid" id="A0A316VR68"/>
<feature type="signal peptide" evidence="1">
    <location>
        <begin position="1"/>
        <end position="26"/>
    </location>
</feature>
<dbReference type="GeneID" id="37036646"/>
<dbReference type="EMBL" id="KZ819449">
    <property type="protein sequence ID" value="PWN39714.1"/>
    <property type="molecule type" value="Genomic_DNA"/>
</dbReference>
<evidence type="ECO:0000313" key="4">
    <source>
        <dbReference type="Proteomes" id="UP000245783"/>
    </source>
</evidence>
<gene>
    <name evidence="3" type="ORF">IE81DRAFT_326272</name>
</gene>
<dbReference type="OrthoDB" id="10470361at2759"/>
<accession>A0A316VR68</accession>
<organism evidence="3 4">
    <name type="scientific">Ceraceosorus guamensis</name>
    <dbReference type="NCBI Taxonomy" id="1522189"/>
    <lineage>
        <taxon>Eukaryota</taxon>
        <taxon>Fungi</taxon>
        <taxon>Dikarya</taxon>
        <taxon>Basidiomycota</taxon>
        <taxon>Ustilaginomycotina</taxon>
        <taxon>Exobasidiomycetes</taxon>
        <taxon>Ceraceosorales</taxon>
        <taxon>Ceraceosoraceae</taxon>
        <taxon>Ceraceosorus</taxon>
    </lineage>
</organism>
<reference evidence="3 4" key="1">
    <citation type="journal article" date="2018" name="Mol. Biol. Evol.">
        <title>Broad Genomic Sampling Reveals a Smut Pathogenic Ancestry of the Fungal Clade Ustilaginomycotina.</title>
        <authorList>
            <person name="Kijpornyongpan T."/>
            <person name="Mondo S.J."/>
            <person name="Barry K."/>
            <person name="Sandor L."/>
            <person name="Lee J."/>
            <person name="Lipzen A."/>
            <person name="Pangilinan J."/>
            <person name="LaButti K."/>
            <person name="Hainaut M."/>
            <person name="Henrissat B."/>
            <person name="Grigoriev I.V."/>
            <person name="Spatafora J.W."/>
            <person name="Aime M.C."/>
        </authorList>
    </citation>
    <scope>NUCLEOTIDE SEQUENCE [LARGE SCALE GENOMIC DNA]</scope>
    <source>
        <strain evidence="3 4">MCA 4658</strain>
    </source>
</reference>
<dbReference type="PROSITE" id="PS50948">
    <property type="entry name" value="PAN"/>
    <property type="match status" value="1"/>
</dbReference>
<evidence type="ECO:0000259" key="2">
    <source>
        <dbReference type="PROSITE" id="PS50948"/>
    </source>
</evidence>
<proteinExistence type="predicted"/>